<sequence>MGWWGWAAAVAAAWVAVKVLEVLWWRPRRVEEHFARQGITGPRYRFLVGCVREMVALMVAASAKPMPPPYRSHNVLPRVLAFYHHWKKIYGSTFLIWFGPTPRLAIADPELIREVLLARADRFDRYESHPMVRQLEGEGLVSLRGDKWAHHRRVLTPAFHMDNLRLLLPCVGMTVLDMADKWRAMAEADKSGEVEIDVSDWFQVVTEDAITRTAFGRSYEDGKVVFKLQAQLMAFASEAFRKVFIPGYRFLPTKKNTSSWKLDKEIRKNLVTLIGRRQEAGDDEKLDGCAKDLLGLMINSAASSNGGTGKRSAQPVSPITVNDIVEECKTFFFAGKQTTSNLLTWAIVVLAMHPEWQERARQEVLDVCGADGVPSREQLAKLKTLGMILNETLRLYPPAVATVRRAKADVQLGGYLRIPRDTELLIPIMAVHHDARLWGPDAAQFNPARFAGGVARAARHPAAFIPFGLGARMCIGQNLAILEAKLTVAVILQLFEFRLSASYVHAPTVLMLLHPQYGAPIVFRPRSSSQPTCEKMNPLTNS</sequence>
<dbReference type="InterPro" id="IPR050665">
    <property type="entry name" value="Cytochrome_P450_Monooxygen"/>
</dbReference>
<dbReference type="EnsemblPlants" id="OPUNC01G17230.1">
    <property type="protein sequence ID" value="OPUNC01G17230.1"/>
    <property type="gene ID" value="OPUNC01G17230"/>
</dbReference>
<proteinExistence type="inferred from homology"/>
<evidence type="ECO:0000256" key="3">
    <source>
        <dbReference type="ARBA" id="ARBA00022617"/>
    </source>
</evidence>
<name>A0A0E0JJ63_ORYPU</name>
<evidence type="ECO:0000256" key="4">
    <source>
        <dbReference type="ARBA" id="ARBA00022692"/>
    </source>
</evidence>
<dbReference type="SUPFAM" id="SSF48264">
    <property type="entry name" value="Cytochrome P450"/>
    <property type="match status" value="1"/>
</dbReference>
<dbReference type="eggNOG" id="KOG0157">
    <property type="taxonomic scope" value="Eukaryota"/>
</dbReference>
<evidence type="ECO:0000313" key="13">
    <source>
        <dbReference type="EnsemblPlants" id="OPUNC01G17230.1"/>
    </source>
</evidence>
<comment type="subcellular location">
    <subcellularLocation>
        <location evidence="1">Membrane</location>
        <topology evidence="1">Single-pass membrane protein</topology>
    </subcellularLocation>
</comment>
<dbReference type="GO" id="GO:0010268">
    <property type="term" value="P:brassinosteroid homeostasis"/>
    <property type="evidence" value="ECO:0007669"/>
    <property type="project" value="TreeGrafter"/>
</dbReference>
<dbReference type="InterPro" id="IPR002401">
    <property type="entry name" value="Cyt_P450_E_grp-I"/>
</dbReference>
<dbReference type="HOGENOM" id="CLU_001570_5_0_1"/>
<evidence type="ECO:0000313" key="14">
    <source>
        <dbReference type="Proteomes" id="UP000026962"/>
    </source>
</evidence>
<dbReference type="Gene3D" id="1.10.630.10">
    <property type="entry name" value="Cytochrome P450"/>
    <property type="match status" value="1"/>
</dbReference>
<evidence type="ECO:0000256" key="10">
    <source>
        <dbReference type="ARBA" id="ARBA00023136"/>
    </source>
</evidence>
<evidence type="ECO:0000256" key="12">
    <source>
        <dbReference type="RuleBase" id="RU000461"/>
    </source>
</evidence>
<dbReference type="InterPro" id="IPR017972">
    <property type="entry name" value="Cyt_P450_CS"/>
</dbReference>
<dbReference type="GO" id="GO:0016131">
    <property type="term" value="P:brassinosteroid metabolic process"/>
    <property type="evidence" value="ECO:0007669"/>
    <property type="project" value="TreeGrafter"/>
</dbReference>
<evidence type="ECO:0000256" key="8">
    <source>
        <dbReference type="ARBA" id="ARBA00023004"/>
    </source>
</evidence>
<keyword evidence="6" id="KW-1133">Transmembrane helix</keyword>
<dbReference type="PANTHER" id="PTHR24282:SF224">
    <property type="entry name" value="CYTOCHROME P450 734A1"/>
    <property type="match status" value="1"/>
</dbReference>
<keyword evidence="9 12" id="KW-0503">Monooxygenase</keyword>
<evidence type="ECO:0000256" key="7">
    <source>
        <dbReference type="ARBA" id="ARBA00023002"/>
    </source>
</evidence>
<dbReference type="PANTHER" id="PTHR24282">
    <property type="entry name" value="CYTOCHROME P450 FAMILY MEMBER"/>
    <property type="match status" value="1"/>
</dbReference>
<dbReference type="FunFam" id="1.10.630.10:FF:000029">
    <property type="entry name" value="Cytochrome P450 734A1"/>
    <property type="match status" value="1"/>
</dbReference>
<evidence type="ECO:0008006" key="15">
    <source>
        <dbReference type="Google" id="ProtNLM"/>
    </source>
</evidence>
<dbReference type="GO" id="GO:0016020">
    <property type="term" value="C:membrane"/>
    <property type="evidence" value="ECO:0007669"/>
    <property type="project" value="UniProtKB-SubCell"/>
</dbReference>
<evidence type="ECO:0000256" key="11">
    <source>
        <dbReference type="PIRSR" id="PIRSR602401-1"/>
    </source>
</evidence>
<accession>A0A0E0JJ63</accession>
<dbReference type="OMA" id="WKHQRRT"/>
<dbReference type="GO" id="GO:0005506">
    <property type="term" value="F:iron ion binding"/>
    <property type="evidence" value="ECO:0007669"/>
    <property type="project" value="InterPro"/>
</dbReference>
<comment type="similarity">
    <text evidence="2 12">Belongs to the cytochrome P450 family.</text>
</comment>
<dbReference type="PROSITE" id="PS00086">
    <property type="entry name" value="CYTOCHROME_P450"/>
    <property type="match status" value="1"/>
</dbReference>
<dbReference type="GO" id="GO:0020037">
    <property type="term" value="F:heme binding"/>
    <property type="evidence" value="ECO:0007669"/>
    <property type="project" value="InterPro"/>
</dbReference>
<dbReference type="CDD" id="cd20639">
    <property type="entry name" value="CYP734"/>
    <property type="match status" value="1"/>
</dbReference>
<dbReference type="Gramene" id="OPUNC01G17230.1">
    <property type="protein sequence ID" value="OPUNC01G17230.1"/>
    <property type="gene ID" value="OPUNC01G17230"/>
</dbReference>
<keyword evidence="5 11" id="KW-0479">Metal-binding</keyword>
<keyword evidence="8 11" id="KW-0408">Iron</keyword>
<dbReference type="AlphaFoldDB" id="A0A0E0JJ63"/>
<dbReference type="GO" id="GO:0004497">
    <property type="term" value="F:monooxygenase activity"/>
    <property type="evidence" value="ECO:0007669"/>
    <property type="project" value="UniProtKB-KW"/>
</dbReference>
<keyword evidence="10" id="KW-0472">Membrane</keyword>
<evidence type="ECO:0000256" key="2">
    <source>
        <dbReference type="ARBA" id="ARBA00010617"/>
    </source>
</evidence>
<dbReference type="STRING" id="4537.A0A0E0JJ63"/>
<protein>
    <recommendedName>
        <fullName evidence="15">Cytochrome P450</fullName>
    </recommendedName>
</protein>
<organism evidence="13">
    <name type="scientific">Oryza punctata</name>
    <name type="common">Red rice</name>
    <dbReference type="NCBI Taxonomy" id="4537"/>
    <lineage>
        <taxon>Eukaryota</taxon>
        <taxon>Viridiplantae</taxon>
        <taxon>Streptophyta</taxon>
        <taxon>Embryophyta</taxon>
        <taxon>Tracheophyta</taxon>
        <taxon>Spermatophyta</taxon>
        <taxon>Magnoliopsida</taxon>
        <taxon>Liliopsida</taxon>
        <taxon>Poales</taxon>
        <taxon>Poaceae</taxon>
        <taxon>BOP clade</taxon>
        <taxon>Oryzoideae</taxon>
        <taxon>Oryzeae</taxon>
        <taxon>Oryzinae</taxon>
        <taxon>Oryza</taxon>
    </lineage>
</organism>
<dbReference type="GO" id="GO:0016705">
    <property type="term" value="F:oxidoreductase activity, acting on paired donors, with incorporation or reduction of molecular oxygen"/>
    <property type="evidence" value="ECO:0007669"/>
    <property type="project" value="InterPro"/>
</dbReference>
<comment type="cofactor">
    <cofactor evidence="11">
        <name>heme</name>
        <dbReference type="ChEBI" id="CHEBI:30413"/>
    </cofactor>
</comment>
<evidence type="ECO:0000256" key="6">
    <source>
        <dbReference type="ARBA" id="ARBA00022989"/>
    </source>
</evidence>
<keyword evidence="7 12" id="KW-0560">Oxidoreductase</keyword>
<dbReference type="Proteomes" id="UP000026962">
    <property type="component" value="Chromosome 1"/>
</dbReference>
<evidence type="ECO:0000256" key="9">
    <source>
        <dbReference type="ARBA" id="ARBA00023033"/>
    </source>
</evidence>
<dbReference type="InterPro" id="IPR036396">
    <property type="entry name" value="Cyt_P450_sf"/>
</dbReference>
<reference evidence="13" key="1">
    <citation type="submission" date="2015-04" db="UniProtKB">
        <authorList>
            <consortium name="EnsemblPlants"/>
        </authorList>
    </citation>
    <scope>IDENTIFICATION</scope>
</reference>
<evidence type="ECO:0000256" key="1">
    <source>
        <dbReference type="ARBA" id="ARBA00004167"/>
    </source>
</evidence>
<dbReference type="PRINTS" id="PR00463">
    <property type="entry name" value="EP450I"/>
</dbReference>
<dbReference type="PRINTS" id="PR00385">
    <property type="entry name" value="P450"/>
</dbReference>
<dbReference type="InterPro" id="IPR001128">
    <property type="entry name" value="Cyt_P450"/>
</dbReference>
<feature type="binding site" description="axial binding residue" evidence="11">
    <location>
        <position position="474"/>
    </location>
    <ligand>
        <name>heme</name>
        <dbReference type="ChEBI" id="CHEBI:30413"/>
    </ligand>
    <ligandPart>
        <name>Fe</name>
        <dbReference type="ChEBI" id="CHEBI:18248"/>
    </ligandPart>
</feature>
<dbReference type="Pfam" id="PF00067">
    <property type="entry name" value="p450"/>
    <property type="match status" value="1"/>
</dbReference>
<evidence type="ECO:0000256" key="5">
    <source>
        <dbReference type="ARBA" id="ARBA00022723"/>
    </source>
</evidence>
<keyword evidence="3 11" id="KW-0349">Heme</keyword>
<reference evidence="13" key="2">
    <citation type="submission" date="2018-05" db="EMBL/GenBank/DDBJ databases">
        <title>OpunRS2 (Oryza punctata Reference Sequence Version 2).</title>
        <authorList>
            <person name="Zhang J."/>
            <person name="Kudrna D."/>
            <person name="Lee S."/>
            <person name="Talag J."/>
            <person name="Welchert J."/>
            <person name="Wing R.A."/>
        </authorList>
    </citation>
    <scope>NUCLEOTIDE SEQUENCE [LARGE SCALE GENOMIC DNA]</scope>
</reference>
<keyword evidence="4" id="KW-0812">Transmembrane</keyword>
<keyword evidence="14" id="KW-1185">Reference proteome</keyword>